<gene>
    <name evidence="1" type="ORF">EDD18DRAFT_1109771</name>
</gene>
<accession>A0AA39URN2</accession>
<evidence type="ECO:0000313" key="2">
    <source>
        <dbReference type="Proteomes" id="UP001175228"/>
    </source>
</evidence>
<sequence length="302" mass="33704">MSGPRETGPRAKMRKLNMQHYAVETIDITPIHHRSPLWARPTPDLLHLPFPPRIHYGVGKIGDQIPNLYINCLGYNDMEIVLDQHLLVSATSTMDLFASDDTKITFGDVWVLRCGHMVDTLCAFGLIELRRRVSLNARPAGLPPPASPIAKSWQCPAPNCPMLYQSVRSCGIWTVLPDETGIVQDLKPFAKEYSSSDPGLWPDVPHGTLSDLDAMGMSLRDLLAANDTYLCLESVARLLAVEYTTSFVQNSYIIDEIIAETLVSRPALPPNCTVDDDEGKEPFRALVLVASKRSRNQWYTIF</sequence>
<dbReference type="EMBL" id="JAUEPU010000035">
    <property type="protein sequence ID" value="KAK0489900.1"/>
    <property type="molecule type" value="Genomic_DNA"/>
</dbReference>
<dbReference type="Proteomes" id="UP001175228">
    <property type="component" value="Unassembled WGS sequence"/>
</dbReference>
<organism evidence="1 2">
    <name type="scientific">Armillaria luteobubalina</name>
    <dbReference type="NCBI Taxonomy" id="153913"/>
    <lineage>
        <taxon>Eukaryota</taxon>
        <taxon>Fungi</taxon>
        <taxon>Dikarya</taxon>
        <taxon>Basidiomycota</taxon>
        <taxon>Agaricomycotina</taxon>
        <taxon>Agaricomycetes</taxon>
        <taxon>Agaricomycetidae</taxon>
        <taxon>Agaricales</taxon>
        <taxon>Marasmiineae</taxon>
        <taxon>Physalacriaceae</taxon>
        <taxon>Armillaria</taxon>
    </lineage>
</organism>
<name>A0AA39URN2_9AGAR</name>
<reference evidence="1" key="1">
    <citation type="submission" date="2023-06" db="EMBL/GenBank/DDBJ databases">
        <authorList>
            <consortium name="Lawrence Berkeley National Laboratory"/>
            <person name="Ahrendt S."/>
            <person name="Sahu N."/>
            <person name="Indic B."/>
            <person name="Wong-Bajracharya J."/>
            <person name="Merenyi Z."/>
            <person name="Ke H.-M."/>
            <person name="Monk M."/>
            <person name="Kocsube S."/>
            <person name="Drula E."/>
            <person name="Lipzen A."/>
            <person name="Balint B."/>
            <person name="Henrissat B."/>
            <person name="Andreopoulos B."/>
            <person name="Martin F.M."/>
            <person name="Harder C.B."/>
            <person name="Rigling D."/>
            <person name="Ford K.L."/>
            <person name="Foster G.D."/>
            <person name="Pangilinan J."/>
            <person name="Papanicolaou A."/>
            <person name="Barry K."/>
            <person name="LaButti K."/>
            <person name="Viragh M."/>
            <person name="Koriabine M."/>
            <person name="Yan M."/>
            <person name="Riley R."/>
            <person name="Champramary S."/>
            <person name="Plett K.L."/>
            <person name="Tsai I.J."/>
            <person name="Slot J."/>
            <person name="Sipos G."/>
            <person name="Plett J."/>
            <person name="Nagy L.G."/>
            <person name="Grigoriev I.V."/>
        </authorList>
    </citation>
    <scope>NUCLEOTIDE SEQUENCE</scope>
    <source>
        <strain evidence="1">HWK02</strain>
    </source>
</reference>
<proteinExistence type="predicted"/>
<keyword evidence="2" id="KW-1185">Reference proteome</keyword>
<evidence type="ECO:0000313" key="1">
    <source>
        <dbReference type="EMBL" id="KAK0489900.1"/>
    </source>
</evidence>
<comment type="caution">
    <text evidence="1">The sequence shown here is derived from an EMBL/GenBank/DDBJ whole genome shotgun (WGS) entry which is preliminary data.</text>
</comment>
<protein>
    <submittedName>
        <fullName evidence="1">Uncharacterized protein</fullName>
    </submittedName>
</protein>
<dbReference type="AlphaFoldDB" id="A0AA39URN2"/>